<dbReference type="Gene3D" id="1.20.81.30">
    <property type="entry name" value="Type II secretion system (T2SS), domain F"/>
    <property type="match status" value="2"/>
</dbReference>
<evidence type="ECO:0000256" key="1">
    <source>
        <dbReference type="ARBA" id="ARBA00004651"/>
    </source>
</evidence>
<dbReference type="PROSITE" id="PS00874">
    <property type="entry name" value="T2SP_F"/>
    <property type="match status" value="1"/>
</dbReference>
<organism evidence="11 12">
    <name type="scientific">Fodinisporobacter ferrooxydans</name>
    <dbReference type="NCBI Taxonomy" id="2901836"/>
    <lineage>
        <taxon>Bacteria</taxon>
        <taxon>Bacillati</taxon>
        <taxon>Bacillota</taxon>
        <taxon>Bacilli</taxon>
        <taxon>Bacillales</taxon>
        <taxon>Alicyclobacillaceae</taxon>
        <taxon>Fodinisporobacter</taxon>
    </lineage>
</organism>
<feature type="domain" description="Type II secretion system protein GspF" evidence="10">
    <location>
        <begin position="40"/>
        <end position="163"/>
    </location>
</feature>
<protein>
    <submittedName>
        <fullName evidence="11">Type II secretion system F family protein</fullName>
    </submittedName>
</protein>
<evidence type="ECO:0000256" key="5">
    <source>
        <dbReference type="ARBA" id="ARBA00022692"/>
    </source>
</evidence>
<feature type="transmembrane region" description="Helical" evidence="9">
    <location>
        <begin position="139"/>
        <end position="162"/>
    </location>
</feature>
<keyword evidence="3 8" id="KW-0813">Transport</keyword>
<feature type="domain" description="Type II secretion system protein GspF" evidence="10">
    <location>
        <begin position="244"/>
        <end position="365"/>
    </location>
</feature>
<dbReference type="Pfam" id="PF00482">
    <property type="entry name" value="T2SSF"/>
    <property type="match status" value="2"/>
</dbReference>
<comment type="subcellular location">
    <subcellularLocation>
        <location evidence="1 8">Cell membrane</location>
        <topology evidence="1 8">Multi-pass membrane protein</topology>
    </subcellularLocation>
</comment>
<sequence length="377" mass="42279">MLREQGKQVILEVQEVKETIWNKDIELRSNKVKAKDFVVFCRQFATLIRASVPIVDSLVILKEQTESKALKKALEVVTEEVAEGRQLSQCLAGQGKTFPTIFINLVRAGEMSGTLDDVLDRLAIYMEKQQNTTEKIKGALTYPLVLMVMSIGVAIFLLVKVIPTFVNIFHSQHLTLPLATRIVLAVSAFFIDRWYVLVLLLIACICGFLYVTRSQRGHFLLDYAKLKLPIFGKMFQKAVIARAMRTLATLFKSAVPTLQALQITSRVVENDVIGELLLEARESVRNGASLVQPFRNHWAIPPLVAQMISIGEQTGTIDEMFAKIADFYEADVEAMVEKLRPLIEPLMIVFMTAIVGVIVLAAILPMFSLYQNMGSMQ</sequence>
<keyword evidence="12" id="KW-1185">Reference proteome</keyword>
<evidence type="ECO:0000313" key="11">
    <source>
        <dbReference type="EMBL" id="UOF90170.1"/>
    </source>
</evidence>
<evidence type="ECO:0000259" key="10">
    <source>
        <dbReference type="Pfam" id="PF00482"/>
    </source>
</evidence>
<dbReference type="RefSeq" id="WP_347436862.1">
    <property type="nucleotide sequence ID" value="NZ_CP089291.1"/>
</dbReference>
<dbReference type="InterPro" id="IPR018076">
    <property type="entry name" value="T2SS_GspF_dom"/>
</dbReference>
<evidence type="ECO:0000313" key="12">
    <source>
        <dbReference type="Proteomes" id="UP000830167"/>
    </source>
</evidence>
<evidence type="ECO:0000256" key="2">
    <source>
        <dbReference type="ARBA" id="ARBA00005745"/>
    </source>
</evidence>
<dbReference type="InterPro" id="IPR001992">
    <property type="entry name" value="T2SS_GspF/T4SS_PilC_CS"/>
</dbReference>
<gene>
    <name evidence="11" type="ORF">LSG31_20270</name>
</gene>
<evidence type="ECO:0000256" key="6">
    <source>
        <dbReference type="ARBA" id="ARBA00022989"/>
    </source>
</evidence>
<evidence type="ECO:0000256" key="7">
    <source>
        <dbReference type="ARBA" id="ARBA00023136"/>
    </source>
</evidence>
<keyword evidence="7 9" id="KW-0472">Membrane</keyword>
<evidence type="ECO:0000256" key="3">
    <source>
        <dbReference type="ARBA" id="ARBA00022448"/>
    </source>
</evidence>
<evidence type="ECO:0000256" key="4">
    <source>
        <dbReference type="ARBA" id="ARBA00022475"/>
    </source>
</evidence>
<name>A0ABY4CI84_9BACL</name>
<evidence type="ECO:0000256" key="8">
    <source>
        <dbReference type="RuleBase" id="RU003923"/>
    </source>
</evidence>
<accession>A0ABY4CI84</accession>
<dbReference type="Proteomes" id="UP000830167">
    <property type="component" value="Chromosome"/>
</dbReference>
<keyword evidence="4" id="KW-1003">Cell membrane</keyword>
<comment type="similarity">
    <text evidence="2 8">Belongs to the GSP F family.</text>
</comment>
<keyword evidence="5 8" id="KW-0812">Transmembrane</keyword>
<dbReference type="EMBL" id="CP089291">
    <property type="protein sequence ID" value="UOF90170.1"/>
    <property type="molecule type" value="Genomic_DNA"/>
</dbReference>
<dbReference type="InterPro" id="IPR042094">
    <property type="entry name" value="T2SS_GspF_sf"/>
</dbReference>
<proteinExistence type="inferred from homology"/>
<dbReference type="PANTHER" id="PTHR30012:SF0">
    <property type="entry name" value="TYPE II SECRETION SYSTEM PROTEIN F-RELATED"/>
    <property type="match status" value="1"/>
</dbReference>
<keyword evidence="6 9" id="KW-1133">Transmembrane helix</keyword>
<dbReference type="PANTHER" id="PTHR30012">
    <property type="entry name" value="GENERAL SECRETION PATHWAY PROTEIN"/>
    <property type="match status" value="1"/>
</dbReference>
<feature type="transmembrane region" description="Helical" evidence="9">
    <location>
        <begin position="346"/>
        <end position="370"/>
    </location>
</feature>
<feature type="transmembrane region" description="Helical" evidence="9">
    <location>
        <begin position="182"/>
        <end position="211"/>
    </location>
</feature>
<reference evidence="11" key="1">
    <citation type="submission" date="2021-12" db="EMBL/GenBank/DDBJ databases">
        <title>Alicyclobacillaceae gen. nov., sp. nov., isolated from chalcocite enrichment system.</title>
        <authorList>
            <person name="Jiang Z."/>
        </authorList>
    </citation>
    <scope>NUCLEOTIDE SEQUENCE</scope>
    <source>
        <strain evidence="11">MYW30-H2</strain>
    </source>
</reference>
<dbReference type="InterPro" id="IPR003004">
    <property type="entry name" value="GspF/PilC"/>
</dbReference>
<dbReference type="PRINTS" id="PR00812">
    <property type="entry name" value="BCTERIALGSPF"/>
</dbReference>
<evidence type="ECO:0000256" key="9">
    <source>
        <dbReference type="SAM" id="Phobius"/>
    </source>
</evidence>